<evidence type="ECO:0000256" key="5">
    <source>
        <dbReference type="ARBA" id="ARBA00023125"/>
    </source>
</evidence>
<comment type="similarity">
    <text evidence="1">Belongs to the Fur family.</text>
</comment>
<keyword evidence="5" id="KW-0238">DNA-binding</keyword>
<dbReference type="GO" id="GO:0045892">
    <property type="term" value="P:negative regulation of DNA-templated transcription"/>
    <property type="evidence" value="ECO:0007669"/>
    <property type="project" value="TreeGrafter"/>
</dbReference>
<evidence type="ECO:0000256" key="2">
    <source>
        <dbReference type="ARBA" id="ARBA00022491"/>
    </source>
</evidence>
<dbReference type="Proteomes" id="UP001373196">
    <property type="component" value="Unassembled WGS sequence"/>
</dbReference>
<keyword evidence="2" id="KW-0678">Repressor</keyword>
<evidence type="ECO:0000313" key="9">
    <source>
        <dbReference type="EMBL" id="MDU8688252.1"/>
    </source>
</evidence>
<reference evidence="10" key="2">
    <citation type="submission" date="2024-03" db="EMBL/GenBank/DDBJ databases">
        <authorList>
            <person name="Plomp N."/>
            <person name="Harmsen H.J."/>
        </authorList>
    </citation>
    <scope>NUCLEOTIDE SEQUENCE</scope>
    <source>
        <strain evidence="10">HTF-128</strain>
    </source>
</reference>
<evidence type="ECO:0000256" key="8">
    <source>
        <dbReference type="PIRSR" id="PIRSR602481-2"/>
    </source>
</evidence>
<dbReference type="PANTHER" id="PTHR33202">
    <property type="entry name" value="ZINC UPTAKE REGULATION PROTEIN"/>
    <property type="match status" value="1"/>
</dbReference>
<comment type="cofactor">
    <cofactor evidence="7">
        <name>Zn(2+)</name>
        <dbReference type="ChEBI" id="CHEBI:29105"/>
    </cofactor>
    <text evidence="7">Binds 1 zinc ion per subunit.</text>
</comment>
<name>A0AB35Y3G1_9FIRM</name>
<dbReference type="InterPro" id="IPR002481">
    <property type="entry name" value="FUR"/>
</dbReference>
<organism evidence="10 12">
    <name type="scientific">Faecalibacterium wellingii</name>
    <dbReference type="NCBI Taxonomy" id="2929491"/>
    <lineage>
        <taxon>Bacteria</taxon>
        <taxon>Bacillati</taxon>
        <taxon>Bacillota</taxon>
        <taxon>Clostridia</taxon>
        <taxon>Eubacteriales</taxon>
        <taxon>Oscillospiraceae</taxon>
        <taxon>Faecalibacterium</taxon>
    </lineage>
</organism>
<dbReference type="SUPFAM" id="SSF46785">
    <property type="entry name" value="Winged helix' DNA-binding domain"/>
    <property type="match status" value="1"/>
</dbReference>
<dbReference type="InterPro" id="IPR036388">
    <property type="entry name" value="WH-like_DNA-bd_sf"/>
</dbReference>
<keyword evidence="6" id="KW-0804">Transcription</keyword>
<keyword evidence="7" id="KW-0479">Metal-binding</keyword>
<dbReference type="GO" id="GO:0008270">
    <property type="term" value="F:zinc ion binding"/>
    <property type="evidence" value="ECO:0007669"/>
    <property type="project" value="TreeGrafter"/>
</dbReference>
<evidence type="ECO:0000256" key="3">
    <source>
        <dbReference type="ARBA" id="ARBA00022833"/>
    </source>
</evidence>
<dbReference type="AlphaFoldDB" id="A0AB35Y3G1"/>
<reference evidence="9 11" key="1">
    <citation type="submission" date="2023-10" db="EMBL/GenBank/DDBJ databases">
        <title>Host Genetic Regulation of Human Gut Microbial Structural Variation.</title>
        <authorList>
            <person name="Harmsen H.J.M."/>
        </authorList>
    </citation>
    <scope>NUCLEOTIDE SEQUENCE [LARGE SCALE GENOMIC DNA]</scope>
    <source>
        <strain evidence="9 11">HTF-F</strain>
    </source>
</reference>
<accession>A0AB35Y3G1</accession>
<evidence type="ECO:0000313" key="11">
    <source>
        <dbReference type="Proteomes" id="UP001263246"/>
    </source>
</evidence>
<dbReference type="GO" id="GO:1900376">
    <property type="term" value="P:regulation of secondary metabolite biosynthetic process"/>
    <property type="evidence" value="ECO:0007669"/>
    <property type="project" value="TreeGrafter"/>
</dbReference>
<protein>
    <submittedName>
        <fullName evidence="10">Transcriptional repressor</fullName>
    </submittedName>
</protein>
<evidence type="ECO:0000313" key="12">
    <source>
        <dbReference type="Proteomes" id="UP001373196"/>
    </source>
</evidence>
<evidence type="ECO:0000256" key="1">
    <source>
        <dbReference type="ARBA" id="ARBA00007957"/>
    </source>
</evidence>
<keyword evidence="8" id="KW-0408">Iron</keyword>
<dbReference type="EMBL" id="JBBFGL010000002">
    <property type="protein sequence ID" value="MEJ5195102.1"/>
    <property type="molecule type" value="Genomic_DNA"/>
</dbReference>
<feature type="binding site" evidence="7">
    <location>
        <position position="120"/>
    </location>
    <ligand>
        <name>Zn(2+)</name>
        <dbReference type="ChEBI" id="CHEBI:29105"/>
    </ligand>
</feature>
<gene>
    <name evidence="9" type="ORF">RX402_05740</name>
    <name evidence="10" type="ORF">WF834_02745</name>
</gene>
<feature type="binding site" evidence="7">
    <location>
        <position position="117"/>
    </location>
    <ligand>
        <name>Zn(2+)</name>
        <dbReference type="ChEBI" id="CHEBI:29105"/>
    </ligand>
</feature>
<dbReference type="Gene3D" id="3.30.1490.190">
    <property type="match status" value="1"/>
</dbReference>
<evidence type="ECO:0000256" key="7">
    <source>
        <dbReference type="PIRSR" id="PIRSR602481-1"/>
    </source>
</evidence>
<evidence type="ECO:0000256" key="4">
    <source>
        <dbReference type="ARBA" id="ARBA00023015"/>
    </source>
</evidence>
<sequence length="130" mass="14534">MRYSKQRELVMQTVQALCDHPTAEEIYDAAVKECPGLSLGTVYRNLNSLVDAGRVRRVSIPGKADRFDHTLPWHSHLYCTVCGSVTDAEVDEEQVMKLVRNQKGCVQDCAVVLIGVCEACCEAQMQENMQ</sequence>
<dbReference type="RefSeq" id="WP_249238654.1">
    <property type="nucleotide sequence ID" value="NZ_CP094473.1"/>
</dbReference>
<evidence type="ECO:0000313" key="10">
    <source>
        <dbReference type="EMBL" id="MEJ5195102.1"/>
    </source>
</evidence>
<dbReference type="Pfam" id="PF01475">
    <property type="entry name" value="FUR"/>
    <property type="match status" value="1"/>
</dbReference>
<feature type="binding site" evidence="8">
    <location>
        <position position="93"/>
    </location>
    <ligand>
        <name>Fe cation</name>
        <dbReference type="ChEBI" id="CHEBI:24875"/>
    </ligand>
</feature>
<dbReference type="GO" id="GO:0000976">
    <property type="term" value="F:transcription cis-regulatory region binding"/>
    <property type="evidence" value="ECO:0007669"/>
    <property type="project" value="TreeGrafter"/>
</dbReference>
<feature type="binding site" evidence="7">
    <location>
        <position position="82"/>
    </location>
    <ligand>
        <name>Zn(2+)</name>
        <dbReference type="ChEBI" id="CHEBI:29105"/>
    </ligand>
</feature>
<dbReference type="InterPro" id="IPR036390">
    <property type="entry name" value="WH_DNA-bd_sf"/>
</dbReference>
<dbReference type="Proteomes" id="UP001263246">
    <property type="component" value="Unassembled WGS sequence"/>
</dbReference>
<keyword evidence="4" id="KW-0805">Transcription regulation</keyword>
<keyword evidence="11" id="KW-1185">Reference proteome</keyword>
<feature type="binding site" evidence="7">
    <location>
        <position position="79"/>
    </location>
    <ligand>
        <name>Zn(2+)</name>
        <dbReference type="ChEBI" id="CHEBI:29105"/>
    </ligand>
</feature>
<dbReference type="EMBL" id="JAWHPR010000003">
    <property type="protein sequence ID" value="MDU8688252.1"/>
    <property type="molecule type" value="Genomic_DNA"/>
</dbReference>
<dbReference type="InterPro" id="IPR043135">
    <property type="entry name" value="Fur_C"/>
</dbReference>
<keyword evidence="3 7" id="KW-0862">Zinc</keyword>
<proteinExistence type="inferred from homology"/>
<dbReference type="CDD" id="cd07153">
    <property type="entry name" value="Fur_like"/>
    <property type="match status" value="1"/>
</dbReference>
<comment type="cofactor">
    <cofactor evidence="8">
        <name>Mn(2+)</name>
        <dbReference type="ChEBI" id="CHEBI:29035"/>
    </cofactor>
    <cofactor evidence="8">
        <name>Fe(2+)</name>
        <dbReference type="ChEBI" id="CHEBI:29033"/>
    </cofactor>
    <text evidence="8">Binds 1 Mn(2+) or Fe(2+) ion per subunit.</text>
</comment>
<comment type="caution">
    <text evidence="10">The sequence shown here is derived from an EMBL/GenBank/DDBJ whole genome shotgun (WGS) entry which is preliminary data.</text>
</comment>
<dbReference type="Gene3D" id="1.10.10.10">
    <property type="entry name" value="Winged helix-like DNA-binding domain superfamily/Winged helix DNA-binding domain"/>
    <property type="match status" value="1"/>
</dbReference>
<dbReference type="PANTHER" id="PTHR33202:SF7">
    <property type="entry name" value="FERRIC UPTAKE REGULATION PROTEIN"/>
    <property type="match status" value="1"/>
</dbReference>
<dbReference type="GO" id="GO:0003700">
    <property type="term" value="F:DNA-binding transcription factor activity"/>
    <property type="evidence" value="ECO:0007669"/>
    <property type="project" value="InterPro"/>
</dbReference>
<evidence type="ECO:0000256" key="6">
    <source>
        <dbReference type="ARBA" id="ARBA00023163"/>
    </source>
</evidence>